<evidence type="ECO:0000256" key="6">
    <source>
        <dbReference type="SAM" id="Phobius"/>
    </source>
</evidence>
<dbReference type="Pfam" id="PF01810">
    <property type="entry name" value="LysE"/>
    <property type="match status" value="1"/>
</dbReference>
<dbReference type="GO" id="GO:0005886">
    <property type="term" value="C:plasma membrane"/>
    <property type="evidence" value="ECO:0007669"/>
    <property type="project" value="UniProtKB-SubCell"/>
</dbReference>
<evidence type="ECO:0000256" key="3">
    <source>
        <dbReference type="ARBA" id="ARBA00022692"/>
    </source>
</evidence>
<evidence type="ECO:0000256" key="5">
    <source>
        <dbReference type="ARBA" id="ARBA00023136"/>
    </source>
</evidence>
<protein>
    <recommendedName>
        <fullName evidence="9">Amino acid transporter</fullName>
    </recommendedName>
</protein>
<comment type="caution">
    <text evidence="7">The sequence shown here is derived from an EMBL/GenBank/DDBJ whole genome shotgun (WGS) entry which is preliminary data.</text>
</comment>
<keyword evidence="2" id="KW-1003">Cell membrane</keyword>
<dbReference type="PANTHER" id="PTHR30086">
    <property type="entry name" value="ARGININE EXPORTER PROTEIN ARGO"/>
    <property type="match status" value="1"/>
</dbReference>
<keyword evidence="3 6" id="KW-0812">Transmembrane</keyword>
<comment type="subcellular location">
    <subcellularLocation>
        <location evidence="1">Cell membrane</location>
        <topology evidence="1">Multi-pass membrane protein</topology>
    </subcellularLocation>
</comment>
<evidence type="ECO:0000313" key="8">
    <source>
        <dbReference type="Proteomes" id="UP000189800"/>
    </source>
</evidence>
<proteinExistence type="predicted"/>
<evidence type="ECO:0000256" key="2">
    <source>
        <dbReference type="ARBA" id="ARBA00022475"/>
    </source>
</evidence>
<feature type="transmembrane region" description="Helical" evidence="6">
    <location>
        <begin position="188"/>
        <end position="209"/>
    </location>
</feature>
<evidence type="ECO:0000313" key="7">
    <source>
        <dbReference type="EMBL" id="OOS23666.1"/>
    </source>
</evidence>
<dbReference type="AlphaFoldDB" id="A0A1T0CMT5"/>
<dbReference type="InterPro" id="IPR001123">
    <property type="entry name" value="LeuE-type"/>
</dbReference>
<reference evidence="7 8" key="1">
    <citation type="submission" date="2017-02" db="EMBL/GenBank/DDBJ databases">
        <title>Draft genome sequence of Moraxella pluranimalium CCUG 54913T type strain.</title>
        <authorList>
            <person name="Salva-Serra F."/>
            <person name="Engstrom-Jakobsson H."/>
            <person name="Thorell K."/>
            <person name="Jaen-Luchoro D."/>
            <person name="Gonzales-Siles L."/>
            <person name="Karlsson R."/>
            <person name="Yazdan S."/>
            <person name="Boulund F."/>
            <person name="Johnning A."/>
            <person name="Engstrand L."/>
            <person name="Kristiansson E."/>
            <person name="Moore E."/>
        </authorList>
    </citation>
    <scope>NUCLEOTIDE SEQUENCE [LARGE SCALE GENOMIC DNA]</scope>
    <source>
        <strain evidence="7 8">CCUG 54913</strain>
    </source>
</reference>
<keyword evidence="5 6" id="KW-0472">Membrane</keyword>
<evidence type="ECO:0008006" key="9">
    <source>
        <dbReference type="Google" id="ProtNLM"/>
    </source>
</evidence>
<feature type="transmembrane region" description="Helical" evidence="6">
    <location>
        <begin position="73"/>
        <end position="93"/>
    </location>
</feature>
<keyword evidence="8" id="KW-1185">Reference proteome</keyword>
<evidence type="ECO:0000256" key="4">
    <source>
        <dbReference type="ARBA" id="ARBA00022989"/>
    </source>
</evidence>
<evidence type="ECO:0000256" key="1">
    <source>
        <dbReference type="ARBA" id="ARBA00004651"/>
    </source>
</evidence>
<dbReference type="EMBL" id="MUYU01000015">
    <property type="protein sequence ID" value="OOS23666.1"/>
    <property type="molecule type" value="Genomic_DNA"/>
</dbReference>
<dbReference type="GO" id="GO:0015171">
    <property type="term" value="F:amino acid transmembrane transporter activity"/>
    <property type="evidence" value="ECO:0007669"/>
    <property type="project" value="TreeGrafter"/>
</dbReference>
<name>A0A1T0CMT5_9GAMM</name>
<organism evidence="7 8">
    <name type="scientific">Moraxella pluranimalium</name>
    <dbReference type="NCBI Taxonomy" id="470453"/>
    <lineage>
        <taxon>Bacteria</taxon>
        <taxon>Pseudomonadati</taxon>
        <taxon>Pseudomonadota</taxon>
        <taxon>Gammaproteobacteria</taxon>
        <taxon>Moraxellales</taxon>
        <taxon>Moraxellaceae</taxon>
        <taxon>Moraxella</taxon>
    </lineage>
</organism>
<accession>A0A1T0CMT5</accession>
<dbReference type="OrthoDB" id="5638726at2"/>
<dbReference type="PANTHER" id="PTHR30086:SF20">
    <property type="entry name" value="ARGININE EXPORTER PROTEIN ARGO-RELATED"/>
    <property type="match status" value="1"/>
</dbReference>
<dbReference type="RefSeq" id="WP_078254347.1">
    <property type="nucleotide sequence ID" value="NZ_MUYU01000015.1"/>
</dbReference>
<dbReference type="Proteomes" id="UP000189800">
    <property type="component" value="Unassembled WGS sequence"/>
</dbReference>
<feature type="transmembrane region" description="Helical" evidence="6">
    <location>
        <begin position="6"/>
        <end position="30"/>
    </location>
</feature>
<sequence length="214" mass="22650">MISSSLSQAFIQGLFVSGCLIIAIGAQNAFVLKQGLMKNHIFWVALTCFLCDFVLMSFGVLGFGSLISQSPMATIALAVVGALFLAVYGLRAMRSAIAGGTSLTLDNDSKQSTLLATIGTTLALTLLNPHVYLDTVVIIGGVAGTLGFEQKIAFLVGSLLVSAAWFFGLGYGARLLIPLFKKAITWQILDAIIALVMWAIAISLGVYAYELYVA</sequence>
<keyword evidence="4 6" id="KW-1133">Transmembrane helix</keyword>
<feature type="transmembrane region" description="Helical" evidence="6">
    <location>
        <begin position="42"/>
        <end position="67"/>
    </location>
</feature>
<gene>
    <name evidence="7" type="ORF">B0680_06865</name>
</gene>
<feature type="transmembrane region" description="Helical" evidence="6">
    <location>
        <begin position="152"/>
        <end position="176"/>
    </location>
</feature>
<dbReference type="STRING" id="470453.B0680_06865"/>